<gene>
    <name evidence="1" type="ORF">A9Q84_10720</name>
</gene>
<evidence type="ECO:0000313" key="2">
    <source>
        <dbReference type="Proteomes" id="UP000196531"/>
    </source>
</evidence>
<proteinExistence type="predicted"/>
<comment type="caution">
    <text evidence="1">The sequence shown here is derived from an EMBL/GenBank/DDBJ whole genome shotgun (WGS) entry which is preliminary data.</text>
</comment>
<dbReference type="Proteomes" id="UP000196531">
    <property type="component" value="Unassembled WGS sequence"/>
</dbReference>
<protein>
    <submittedName>
        <fullName evidence="1">Uncharacterized protein</fullName>
    </submittedName>
</protein>
<name>A0A1Y5F7T8_9BACT</name>
<dbReference type="AlphaFoldDB" id="A0A1Y5F7T8"/>
<accession>A0A1Y5F7T8</accession>
<reference evidence="2" key="1">
    <citation type="journal article" date="2017" name="Proc. Natl. Acad. Sci. U.S.A.">
        <title>Simulation of Deepwater Horizon oil plume reveals substrate specialization within a complex community of hydrocarbon-degraders.</title>
        <authorList>
            <person name="Hu P."/>
            <person name="Dubinsky E.A."/>
            <person name="Probst A.J."/>
            <person name="Wang J."/>
            <person name="Sieber C.M.K."/>
            <person name="Tom L.M."/>
            <person name="Gardinali P."/>
            <person name="Banfield J.F."/>
            <person name="Atlas R.M."/>
            <person name="Andersen G.L."/>
        </authorList>
    </citation>
    <scope>NUCLEOTIDE SEQUENCE [LARGE SCALE GENOMIC DNA]</scope>
</reference>
<evidence type="ECO:0000313" key="1">
    <source>
        <dbReference type="EMBL" id="OUR96805.1"/>
    </source>
</evidence>
<sequence length="157" mass="18745">MKKVIELNLKLDEMYEEFYPKLKEQVFHYTSGSNLDSILNEGFIHPIKENVRRTSAHSHESMGRFLNAVCLFDLRFESFDNIEKIRDWYNFLSRRFEDKTLVYLVVSPLHYKDITTLSMVKDEAKEKAMYLPHIESWHVKPLPLSKLQTIYKVNIIE</sequence>
<organism evidence="1 2">
    <name type="scientific">Halobacteriovorax marinus</name>
    <dbReference type="NCBI Taxonomy" id="97084"/>
    <lineage>
        <taxon>Bacteria</taxon>
        <taxon>Pseudomonadati</taxon>
        <taxon>Bdellovibrionota</taxon>
        <taxon>Bacteriovoracia</taxon>
        <taxon>Bacteriovoracales</taxon>
        <taxon>Halobacteriovoraceae</taxon>
        <taxon>Halobacteriovorax</taxon>
    </lineage>
</organism>
<dbReference type="EMBL" id="MAAO01000006">
    <property type="protein sequence ID" value="OUR96805.1"/>
    <property type="molecule type" value="Genomic_DNA"/>
</dbReference>